<dbReference type="Gene3D" id="3.30.530.20">
    <property type="match status" value="1"/>
</dbReference>
<name>A0A9X3UMS3_9HYPH</name>
<accession>A0A9X3UMS3</accession>
<reference evidence="1" key="1">
    <citation type="submission" date="2022-11" db="EMBL/GenBank/DDBJ databases">
        <title>Draft genome sequence of Hoeflea poritis E7-10 and Hoeflea prorocentri PM5-8, separated from scleractinian coral Porites lutea and marine dinoflagellate.</title>
        <authorList>
            <person name="Zhang G."/>
            <person name="Wei Q."/>
            <person name="Cai L."/>
        </authorList>
    </citation>
    <scope>NUCLEOTIDE SEQUENCE</scope>
    <source>
        <strain evidence="1">PM5-8</strain>
    </source>
</reference>
<dbReference type="AlphaFoldDB" id="A0A9X3UMS3"/>
<evidence type="ECO:0000313" key="2">
    <source>
        <dbReference type="Proteomes" id="UP001151234"/>
    </source>
</evidence>
<dbReference type="Proteomes" id="UP001151234">
    <property type="component" value="Unassembled WGS sequence"/>
</dbReference>
<dbReference type="InterPro" id="IPR023393">
    <property type="entry name" value="START-like_dom_sf"/>
</dbReference>
<protein>
    <recommendedName>
        <fullName evidence="3">Polyketide cyclase</fullName>
    </recommendedName>
</protein>
<dbReference type="CDD" id="cd07814">
    <property type="entry name" value="SRPBCC_CalC_Aha1-like"/>
    <property type="match status" value="1"/>
</dbReference>
<gene>
    <name evidence="1" type="ORF">OQ273_22190</name>
</gene>
<sequence>MKKPENEKLVQDYDLDAEPEKVWRAVSLDEYRTKWFADAGPDSSQIVSATPGQEVSYRMRDDEPPFIESIVTFQIAPNRSGGTALRIIHEIANRQLDVGSKVSNDNGQPLMLAA</sequence>
<dbReference type="EMBL" id="JAPJZI010000002">
    <property type="protein sequence ID" value="MDA5401299.1"/>
    <property type="molecule type" value="Genomic_DNA"/>
</dbReference>
<keyword evidence="2" id="KW-1185">Reference proteome</keyword>
<organism evidence="1 2">
    <name type="scientific">Hoeflea prorocentri</name>
    <dbReference type="NCBI Taxonomy" id="1922333"/>
    <lineage>
        <taxon>Bacteria</taxon>
        <taxon>Pseudomonadati</taxon>
        <taxon>Pseudomonadota</taxon>
        <taxon>Alphaproteobacteria</taxon>
        <taxon>Hyphomicrobiales</taxon>
        <taxon>Rhizobiaceae</taxon>
        <taxon>Hoeflea</taxon>
    </lineage>
</organism>
<evidence type="ECO:0008006" key="3">
    <source>
        <dbReference type="Google" id="ProtNLM"/>
    </source>
</evidence>
<dbReference type="RefSeq" id="WP_267993290.1">
    <property type="nucleotide sequence ID" value="NZ_JAPJZI010000002.1"/>
</dbReference>
<dbReference type="SUPFAM" id="SSF55961">
    <property type="entry name" value="Bet v1-like"/>
    <property type="match status" value="1"/>
</dbReference>
<evidence type="ECO:0000313" key="1">
    <source>
        <dbReference type="EMBL" id="MDA5401299.1"/>
    </source>
</evidence>
<proteinExistence type="predicted"/>
<comment type="caution">
    <text evidence="1">The sequence shown here is derived from an EMBL/GenBank/DDBJ whole genome shotgun (WGS) entry which is preliminary data.</text>
</comment>